<accession>A0ABV0GKY1</accession>
<organism evidence="1 2">
    <name type="scientific">Roseateles flavus</name>
    <dbReference type="NCBI Taxonomy" id="3149041"/>
    <lineage>
        <taxon>Bacteria</taxon>
        <taxon>Pseudomonadati</taxon>
        <taxon>Pseudomonadota</taxon>
        <taxon>Betaproteobacteria</taxon>
        <taxon>Burkholderiales</taxon>
        <taxon>Sphaerotilaceae</taxon>
        <taxon>Roseateles</taxon>
    </lineage>
</organism>
<evidence type="ECO:0000313" key="1">
    <source>
        <dbReference type="EMBL" id="MEO3715714.1"/>
    </source>
</evidence>
<keyword evidence="2" id="KW-1185">Reference proteome</keyword>
<comment type="caution">
    <text evidence="1">The sequence shown here is derived from an EMBL/GenBank/DDBJ whole genome shotgun (WGS) entry which is preliminary data.</text>
</comment>
<dbReference type="Proteomes" id="UP001462640">
    <property type="component" value="Unassembled WGS sequence"/>
</dbReference>
<protein>
    <submittedName>
        <fullName evidence="1">Uncharacterized protein</fullName>
    </submittedName>
</protein>
<gene>
    <name evidence="1" type="ORF">ABDJ40_23310</name>
</gene>
<dbReference type="EMBL" id="JBDPZC010000018">
    <property type="protein sequence ID" value="MEO3715714.1"/>
    <property type="molecule type" value="Genomic_DNA"/>
</dbReference>
<proteinExistence type="predicted"/>
<evidence type="ECO:0000313" key="2">
    <source>
        <dbReference type="Proteomes" id="UP001462640"/>
    </source>
</evidence>
<dbReference type="RefSeq" id="WP_347613336.1">
    <property type="nucleotide sequence ID" value="NZ_JBDPZC010000018.1"/>
</dbReference>
<name>A0ABV0GKY1_9BURK</name>
<sequence length="273" mass="29066">MELFIVESELEYPDPTGGACAERERSVCVLVLIAPGEAVRRQIRSESARYVGARCHIQAIEGKEWAAAAADVIHQRPPAFADIVMGLPEFCDEVREQVEQLHSLLTRQGIHRMGVWAAVADRPADWASLSCSLGFVRPAQGPSELGAAQLHAGLTQLGAPGLVECVAAEEVKAALGTPLAPAMCLTADLQGLDDLFNELGLPADRTALGPAVVFPSAHLGLAGYRRVVMRLRSMGLLNLNVVASHGLTLAPLVNAREPHMVLLIGPSAIDRPT</sequence>
<reference evidence="1 2" key="1">
    <citation type="submission" date="2024-05" db="EMBL/GenBank/DDBJ databases">
        <title>Roseateles sp. 2.12 16S ribosomal RNA gene Genome sequencing and assembly.</title>
        <authorList>
            <person name="Woo H."/>
        </authorList>
    </citation>
    <scope>NUCLEOTIDE SEQUENCE [LARGE SCALE GENOMIC DNA]</scope>
    <source>
        <strain evidence="1 2">2.12</strain>
    </source>
</reference>